<accession>A0A1G7EV74</accession>
<reference evidence="2 3" key="1">
    <citation type="submission" date="2016-10" db="EMBL/GenBank/DDBJ databases">
        <authorList>
            <person name="de Groot N.N."/>
        </authorList>
    </citation>
    <scope>NUCLEOTIDE SEQUENCE [LARGE SCALE GENOMIC DNA]</scope>
    <source>
        <strain evidence="2 3">47C3B</strain>
    </source>
</reference>
<dbReference type="RefSeq" id="WP_205411296.1">
    <property type="nucleotide sequence ID" value="NZ_FNAI01000008.1"/>
</dbReference>
<gene>
    <name evidence="2" type="ORF">SAMN05216464_108168</name>
</gene>
<dbReference type="Proteomes" id="UP000199072">
    <property type="component" value="Unassembled WGS sequence"/>
</dbReference>
<evidence type="ECO:0000256" key="1">
    <source>
        <dbReference type="SAM" id="SignalP"/>
    </source>
</evidence>
<feature type="signal peptide" evidence="1">
    <location>
        <begin position="1"/>
        <end position="25"/>
    </location>
</feature>
<evidence type="ECO:0008006" key="4">
    <source>
        <dbReference type="Google" id="ProtNLM"/>
    </source>
</evidence>
<evidence type="ECO:0000313" key="2">
    <source>
        <dbReference type="EMBL" id="SDE67386.1"/>
    </source>
</evidence>
<sequence length="472" mass="53748">MKQCYLFTILLLFFASTLFAFQSTAAENGVTSTKEISPGKTQSDTAAKTIYYPDKVWMVPDSNDYSNNNSPFSNQRMVESVDIAMFWAKEYGDNPMNYTEPIRRFNPATAVNELERFYICYRDTLKFVTKGSSLTDKYKMLTYVFHSTTDGTAYGGGIEDKVGALWTPAVRISKSPYGALAHELGHSFQFMVHADGAWGFTSAPKGSHGQAIFEMTSQYMLFQNYPSWMTFENYHLVSFMKQTHLAFLHEDNQYHSPYVLEYWSDKRGRDFIGKLWRGAIKGEDPVMAYKRLTGLNQTKFNDEIFDAYRKFITWDMDRIAQAAKPYANQHMSTLNSIDDGWYRIAESNCPQNYGYNGIKLNVPAAKTKVTLNFKGVAGTNGYRSINIDKAGWRYGFLAVKEDGSRVYGKVYSKADGEAKFTVPENTAYLWLVVSGAPTEHWEHLTDGKTNNDEEWPYQIKLSGTTLHSSVIK</sequence>
<dbReference type="STRING" id="1391627.SAMN05216464_108168"/>
<proteinExistence type="predicted"/>
<keyword evidence="1" id="KW-0732">Signal</keyword>
<feature type="chain" id="PRO_5011712475" description="DUF4859 domain-containing protein" evidence="1">
    <location>
        <begin position="26"/>
        <end position="472"/>
    </location>
</feature>
<name>A0A1G7EV74_9SPHI</name>
<dbReference type="InterPro" id="IPR045690">
    <property type="entry name" value="DUF6055"/>
</dbReference>
<dbReference type="AlphaFoldDB" id="A0A1G7EV74"/>
<protein>
    <recommendedName>
        <fullName evidence="4">DUF4859 domain-containing protein</fullName>
    </recommendedName>
</protein>
<keyword evidence="3" id="KW-1185">Reference proteome</keyword>
<dbReference type="Pfam" id="PF19527">
    <property type="entry name" value="DUF6055"/>
    <property type="match status" value="1"/>
</dbReference>
<dbReference type="EMBL" id="FNAI01000008">
    <property type="protein sequence ID" value="SDE67386.1"/>
    <property type="molecule type" value="Genomic_DNA"/>
</dbReference>
<evidence type="ECO:0000313" key="3">
    <source>
        <dbReference type="Proteomes" id="UP000199072"/>
    </source>
</evidence>
<organism evidence="2 3">
    <name type="scientific">Mucilaginibacter pineti</name>
    <dbReference type="NCBI Taxonomy" id="1391627"/>
    <lineage>
        <taxon>Bacteria</taxon>
        <taxon>Pseudomonadati</taxon>
        <taxon>Bacteroidota</taxon>
        <taxon>Sphingobacteriia</taxon>
        <taxon>Sphingobacteriales</taxon>
        <taxon>Sphingobacteriaceae</taxon>
        <taxon>Mucilaginibacter</taxon>
    </lineage>
</organism>